<evidence type="ECO:0000256" key="1">
    <source>
        <dbReference type="SAM" id="Phobius"/>
    </source>
</evidence>
<comment type="caution">
    <text evidence="2">The sequence shown here is derived from an EMBL/GenBank/DDBJ whole genome shotgun (WGS) entry which is preliminary data.</text>
</comment>
<keyword evidence="1" id="KW-0472">Membrane</keyword>
<dbReference type="AlphaFoldDB" id="A0A8J2P3I8"/>
<keyword evidence="1" id="KW-0812">Transmembrane</keyword>
<dbReference type="Pfam" id="PF03091">
    <property type="entry name" value="CutA1"/>
    <property type="match status" value="1"/>
</dbReference>
<dbReference type="InterPro" id="IPR004323">
    <property type="entry name" value="Ion_tolerance_CutA"/>
</dbReference>
<organism evidence="2 3">
    <name type="scientific">Allacma fusca</name>
    <dbReference type="NCBI Taxonomy" id="39272"/>
    <lineage>
        <taxon>Eukaryota</taxon>
        <taxon>Metazoa</taxon>
        <taxon>Ecdysozoa</taxon>
        <taxon>Arthropoda</taxon>
        <taxon>Hexapoda</taxon>
        <taxon>Collembola</taxon>
        <taxon>Symphypleona</taxon>
        <taxon>Sminthuridae</taxon>
        <taxon>Allacma</taxon>
    </lineage>
</organism>
<feature type="transmembrane region" description="Helical" evidence="1">
    <location>
        <begin position="25"/>
        <end position="45"/>
    </location>
</feature>
<protein>
    <submittedName>
        <fullName evidence="2">Uncharacterized protein</fullName>
    </submittedName>
</protein>
<evidence type="ECO:0000313" key="3">
    <source>
        <dbReference type="Proteomes" id="UP000708208"/>
    </source>
</evidence>
<keyword evidence="1" id="KW-1133">Transmembrane helix</keyword>
<evidence type="ECO:0000313" key="2">
    <source>
        <dbReference type="EMBL" id="CAG7730625.1"/>
    </source>
</evidence>
<keyword evidence="3" id="KW-1185">Reference proteome</keyword>
<dbReference type="PANTHER" id="PTHR23419:SF8">
    <property type="entry name" value="FI09726P"/>
    <property type="match status" value="1"/>
</dbReference>
<accession>A0A8J2P3I8</accession>
<dbReference type="Proteomes" id="UP000708208">
    <property type="component" value="Unassembled WGS sequence"/>
</dbReference>
<name>A0A8J2P3I8_9HEXA</name>
<dbReference type="GO" id="GO:0005507">
    <property type="term" value="F:copper ion binding"/>
    <property type="evidence" value="ECO:0007669"/>
    <property type="project" value="TreeGrafter"/>
</dbReference>
<gene>
    <name evidence="2" type="ORF">AFUS01_LOCUS19251</name>
</gene>
<proteinExistence type="predicted"/>
<reference evidence="2" key="1">
    <citation type="submission" date="2021-06" db="EMBL/GenBank/DDBJ databases">
        <authorList>
            <person name="Hodson N. C."/>
            <person name="Mongue J. A."/>
            <person name="Jaron S. K."/>
        </authorList>
    </citation>
    <scope>NUCLEOTIDE SEQUENCE</scope>
</reference>
<dbReference type="GO" id="GO:0010038">
    <property type="term" value="P:response to metal ion"/>
    <property type="evidence" value="ECO:0007669"/>
    <property type="project" value="InterPro"/>
</dbReference>
<dbReference type="EMBL" id="CAJVCH010197280">
    <property type="protein sequence ID" value="CAG7730625.1"/>
    <property type="molecule type" value="Genomic_DNA"/>
</dbReference>
<sequence>MSSGHKGIGEASFRSAFKLELKHRLVFILILVAGAFVGLAFVELIPSFQVTGDNLKEQGTGKSVDMSGFRAVFVTVPSLEVGKKIAHALVSNKVAACVNIVPQITSVYEWEGKIEEDSELLLMIKTQSQHFEDLEKLVKANHPYTVPEIIGVPIEQGSQPYLDWIKKVTTQGSNSNN</sequence>
<dbReference type="OrthoDB" id="2017693at2759"/>
<dbReference type="PANTHER" id="PTHR23419">
    <property type="entry name" value="DIVALENT CATION TOLERANCE CUTA-RELATED"/>
    <property type="match status" value="1"/>
</dbReference>